<dbReference type="EMBL" id="CALNXI010000693">
    <property type="protein sequence ID" value="CAH3034125.1"/>
    <property type="molecule type" value="Genomic_DNA"/>
</dbReference>
<comment type="caution">
    <text evidence="1">The sequence shown here is derived from an EMBL/GenBank/DDBJ whole genome shotgun (WGS) entry which is preliminary data.</text>
</comment>
<dbReference type="SUPFAM" id="SSF50630">
    <property type="entry name" value="Acid proteases"/>
    <property type="match status" value="1"/>
</dbReference>
<dbReference type="SUPFAM" id="SSF56672">
    <property type="entry name" value="DNA/RNA polymerases"/>
    <property type="match status" value="1"/>
</dbReference>
<name>A0ABN8MU40_9CNID</name>
<sequence length="256" mass="28297">GLPALYRVTGERSSKPTVTLQVNTIPVTLHLDTQADVTVITEKHFESLKGTSRLQPTKAVIRSYSGDGPGPALLLLGCFTNSLSRNQKSIVEVVYVVKGQGNTALVSRQAGERMGLIEYHIEQITKAPFPSNGGVTVKLHVVPVAPGAIQKQRRISIPLKEKFGQILDRWHNLDIIEDVGDEPTDWCSNVVLTPKNDGESVRAGRHERWLHAARVSRREQEADNVLHPSRTQAFQEAAFWPSVQPTIGDILWHGIL</sequence>
<dbReference type="Proteomes" id="UP001159427">
    <property type="component" value="Unassembled WGS sequence"/>
</dbReference>
<protein>
    <submittedName>
        <fullName evidence="1">Uncharacterized protein</fullName>
    </submittedName>
</protein>
<keyword evidence="2" id="KW-1185">Reference proteome</keyword>
<evidence type="ECO:0000313" key="1">
    <source>
        <dbReference type="EMBL" id="CAH3034125.1"/>
    </source>
</evidence>
<dbReference type="Gene3D" id="3.10.10.10">
    <property type="entry name" value="HIV Type 1 Reverse Transcriptase, subunit A, domain 1"/>
    <property type="match status" value="1"/>
</dbReference>
<proteinExistence type="predicted"/>
<reference evidence="1 2" key="1">
    <citation type="submission" date="2022-05" db="EMBL/GenBank/DDBJ databases">
        <authorList>
            <consortium name="Genoscope - CEA"/>
            <person name="William W."/>
        </authorList>
    </citation>
    <scope>NUCLEOTIDE SEQUENCE [LARGE SCALE GENOMIC DNA]</scope>
</reference>
<feature type="non-terminal residue" evidence="1">
    <location>
        <position position="1"/>
    </location>
</feature>
<dbReference type="InterPro" id="IPR021109">
    <property type="entry name" value="Peptidase_aspartic_dom_sf"/>
</dbReference>
<evidence type="ECO:0000313" key="2">
    <source>
        <dbReference type="Proteomes" id="UP001159427"/>
    </source>
</evidence>
<dbReference type="Gene3D" id="2.40.70.10">
    <property type="entry name" value="Acid Proteases"/>
    <property type="match status" value="1"/>
</dbReference>
<dbReference type="InterPro" id="IPR043502">
    <property type="entry name" value="DNA/RNA_pol_sf"/>
</dbReference>
<organism evidence="1 2">
    <name type="scientific">Porites evermanni</name>
    <dbReference type="NCBI Taxonomy" id="104178"/>
    <lineage>
        <taxon>Eukaryota</taxon>
        <taxon>Metazoa</taxon>
        <taxon>Cnidaria</taxon>
        <taxon>Anthozoa</taxon>
        <taxon>Hexacorallia</taxon>
        <taxon>Scleractinia</taxon>
        <taxon>Fungiina</taxon>
        <taxon>Poritidae</taxon>
        <taxon>Porites</taxon>
    </lineage>
</organism>
<gene>
    <name evidence="1" type="ORF">PEVE_00039357</name>
</gene>
<accession>A0ABN8MU40</accession>